<feature type="region of interest" description="Disordered" evidence="1">
    <location>
        <begin position="101"/>
        <end position="179"/>
    </location>
</feature>
<evidence type="ECO:0000259" key="2">
    <source>
        <dbReference type="Pfam" id="PF08550"/>
    </source>
</evidence>
<evidence type="ECO:0000313" key="4">
    <source>
        <dbReference type="Proteomes" id="UP000182235"/>
    </source>
</evidence>
<comment type="caution">
    <text evidence="3">The sequence shown here is derived from an EMBL/GenBank/DDBJ whole genome shotgun (WGS) entry which is preliminary data.</text>
</comment>
<dbReference type="STRING" id="1447872.A0A1J9P2Q9"/>
<dbReference type="AlphaFoldDB" id="A0A1J9P2Q9"/>
<feature type="domain" description="Nitrogen regulatory protein areA GATA-like" evidence="2">
    <location>
        <begin position="34"/>
        <end position="62"/>
    </location>
</feature>
<organism evidence="3 4">
    <name type="scientific">Emergomyces pasteurianus Ep9510</name>
    <dbReference type="NCBI Taxonomy" id="1447872"/>
    <lineage>
        <taxon>Eukaryota</taxon>
        <taxon>Fungi</taxon>
        <taxon>Dikarya</taxon>
        <taxon>Ascomycota</taxon>
        <taxon>Pezizomycotina</taxon>
        <taxon>Eurotiomycetes</taxon>
        <taxon>Eurotiomycetidae</taxon>
        <taxon>Onygenales</taxon>
        <taxon>Ajellomycetaceae</taxon>
        <taxon>Emergomyces</taxon>
    </lineage>
</organism>
<feature type="region of interest" description="Disordered" evidence="1">
    <location>
        <begin position="398"/>
        <end position="503"/>
    </location>
</feature>
<feature type="compositionally biased region" description="Low complexity" evidence="1">
    <location>
        <begin position="400"/>
        <end position="413"/>
    </location>
</feature>
<feature type="region of interest" description="Disordered" evidence="1">
    <location>
        <begin position="207"/>
        <end position="263"/>
    </location>
</feature>
<dbReference type="Pfam" id="PF08550">
    <property type="entry name" value="GATA_AreA"/>
    <property type="match status" value="1"/>
</dbReference>
<reference evidence="3 4" key="1">
    <citation type="submission" date="2015-07" db="EMBL/GenBank/DDBJ databases">
        <title>Emmonsia species relationships and genome sequence.</title>
        <authorList>
            <consortium name="The Broad Institute Genomics Platform"/>
            <person name="Cuomo C.A."/>
            <person name="Munoz J.F."/>
            <person name="Imamovic A."/>
            <person name="Priest M.E."/>
            <person name="Young S."/>
            <person name="Clay O.K."/>
            <person name="McEwen J.G."/>
        </authorList>
    </citation>
    <scope>NUCLEOTIDE SEQUENCE [LARGE SCALE GENOMIC DNA]</scope>
    <source>
        <strain evidence="3 4">UAMH 9510</strain>
    </source>
</reference>
<evidence type="ECO:0000256" key="1">
    <source>
        <dbReference type="SAM" id="MobiDB-lite"/>
    </source>
</evidence>
<feature type="compositionally biased region" description="Low complexity" evidence="1">
    <location>
        <begin position="440"/>
        <end position="452"/>
    </location>
</feature>
<sequence length="529" mass="57339">MTEALPKGIVLHSERISSEIESFGGVDAEDLAKLWRVYTTNRSTMKEDEGRRLENLFWRIWSNETILRTIQGTTLAGLFIHISEGESITKMGRGRLREISQSIPRIPSRRRAPARSTASVQPQSLSTTTSLKSSQNLSRKPSGNAARTPLPPPILKKPRQTSNDAQKALGVSTTGTTEECTGRNLSLSLSPVAGHETLAGQLALERPRRKKTTFATDVTSMEAEPLPLRRKSSQSPSDLEPRRHSPTAASLRATRASSDLYGPLVPRQQKCAIPDESAISISPTPTSYAKPYPWLGPSIHRPGPTSNPTSHPAATLAAKSFHEQQTQQKRSNSSPTSQQTQPSNASLVEKDFRARFVEKQLQESRNSSFTNLGSSLLARGDGRGNSIAAAVGKFELSGDAKPATTTGFPAAGTLGESKEGRSSLHLQHPSRSNGSKVMDDNTTTTTTTTTTTNDDEGEWEDIDSDDDPATTVSPSPSPLLSQQKSPFHQGVPTLGPSLTGQQSQLSELIEREKMLGAMLQKKKKKGKHV</sequence>
<dbReference type="InterPro" id="IPR013860">
    <property type="entry name" value="AreA_GATA"/>
</dbReference>
<dbReference type="VEuPathDB" id="FungiDB:AJ78_08387"/>
<feature type="compositionally biased region" description="Low complexity" evidence="1">
    <location>
        <begin position="331"/>
        <end position="344"/>
    </location>
</feature>
<dbReference type="OrthoDB" id="5424234at2759"/>
<protein>
    <recommendedName>
        <fullName evidence="2">Nitrogen regulatory protein areA GATA-like domain-containing protein</fullName>
    </recommendedName>
</protein>
<dbReference type="EMBL" id="LGRN01000724">
    <property type="protein sequence ID" value="OJD10664.1"/>
    <property type="molecule type" value="Genomic_DNA"/>
</dbReference>
<dbReference type="Proteomes" id="UP000182235">
    <property type="component" value="Unassembled WGS sequence"/>
</dbReference>
<accession>A0A1J9P2Q9</accession>
<gene>
    <name evidence="3" type="ORF">AJ78_08387</name>
</gene>
<name>A0A1J9P2Q9_9EURO</name>
<feature type="compositionally biased region" description="Low complexity" evidence="1">
    <location>
        <begin position="246"/>
        <end position="258"/>
    </location>
</feature>
<feature type="compositionally biased region" description="Polar residues" evidence="1">
    <location>
        <begin position="160"/>
        <end position="179"/>
    </location>
</feature>
<evidence type="ECO:0000313" key="3">
    <source>
        <dbReference type="EMBL" id="OJD10664.1"/>
    </source>
</evidence>
<proteinExistence type="predicted"/>
<feature type="compositionally biased region" description="Acidic residues" evidence="1">
    <location>
        <begin position="453"/>
        <end position="468"/>
    </location>
</feature>
<keyword evidence="4" id="KW-1185">Reference proteome</keyword>
<feature type="region of interest" description="Disordered" evidence="1">
    <location>
        <begin position="292"/>
        <end position="348"/>
    </location>
</feature>
<feature type="compositionally biased region" description="Low complexity" evidence="1">
    <location>
        <begin position="114"/>
        <end position="138"/>
    </location>
</feature>